<reference evidence="2 3" key="1">
    <citation type="submission" date="2018-06" db="EMBL/GenBank/DDBJ databases">
        <title>WGS assembly of Brassica rapa FPsc.</title>
        <authorList>
            <person name="Bowman J."/>
            <person name="Kohchi T."/>
            <person name="Yamato K."/>
            <person name="Jenkins J."/>
            <person name="Shu S."/>
            <person name="Ishizaki K."/>
            <person name="Yamaoka S."/>
            <person name="Nishihama R."/>
            <person name="Nakamura Y."/>
            <person name="Berger F."/>
            <person name="Adam C."/>
            <person name="Aki S."/>
            <person name="Althoff F."/>
            <person name="Araki T."/>
            <person name="Arteaga-Vazquez M."/>
            <person name="Balasubrmanian S."/>
            <person name="Bauer D."/>
            <person name="Boehm C."/>
            <person name="Briginshaw L."/>
            <person name="Caballero-Perez J."/>
            <person name="Catarino B."/>
            <person name="Chen F."/>
            <person name="Chiyoda S."/>
            <person name="Chovatia M."/>
            <person name="Davies K."/>
            <person name="Delmans M."/>
            <person name="Demura T."/>
            <person name="Dierschke T."/>
            <person name="Dolan L."/>
            <person name="Dorantes-Acosta A."/>
            <person name="Eklund D."/>
            <person name="Florent S."/>
            <person name="Flores-Sandoval E."/>
            <person name="Fujiyama A."/>
            <person name="Fukuzawa H."/>
            <person name="Galik B."/>
            <person name="Grimanelli D."/>
            <person name="Grimwood J."/>
            <person name="Grossniklaus U."/>
            <person name="Hamada T."/>
            <person name="Haseloff J."/>
            <person name="Hetherington A."/>
            <person name="Higo A."/>
            <person name="Hirakawa Y."/>
            <person name="Hundley H."/>
            <person name="Ikeda Y."/>
            <person name="Inoue K."/>
            <person name="Inoue S."/>
            <person name="Ishida S."/>
            <person name="Jia Q."/>
            <person name="Kakita M."/>
            <person name="Kanazawa T."/>
            <person name="Kawai Y."/>
            <person name="Kawashima T."/>
            <person name="Kennedy M."/>
            <person name="Kinose K."/>
            <person name="Kinoshita T."/>
            <person name="Kohara Y."/>
            <person name="Koide E."/>
            <person name="Komatsu K."/>
            <person name="Kopischke S."/>
            <person name="Kubo M."/>
            <person name="Kyozuka J."/>
            <person name="Lagercrantz U."/>
            <person name="Lin S."/>
            <person name="Lindquist E."/>
            <person name="Lipzen A."/>
            <person name="Lu C."/>
            <person name="Luna E."/>
            <person name="Martienssen R."/>
            <person name="Minamino N."/>
            <person name="Mizutani M."/>
            <person name="Mizutani M."/>
            <person name="Mochizuki N."/>
            <person name="Monte I."/>
            <person name="Mosher R."/>
            <person name="Nagasaki H."/>
            <person name="Nakagami H."/>
            <person name="Naramoto S."/>
            <person name="Nishitani K."/>
            <person name="Ohtani M."/>
            <person name="Okamoto T."/>
            <person name="Okumura M."/>
            <person name="Phillips J."/>
            <person name="Pollak B."/>
            <person name="Reinders A."/>
            <person name="Roevekamp M."/>
            <person name="Sano R."/>
            <person name="Sawa S."/>
            <person name="Schmid M."/>
            <person name="Shirakawa M."/>
            <person name="Solano R."/>
            <person name="Spunde A."/>
            <person name="Suetsugu N."/>
            <person name="Sugano S."/>
            <person name="Sugiyama A."/>
            <person name="Sun R."/>
            <person name="Suzuki Y."/>
            <person name="Takenaka M."/>
            <person name="Takezawa D."/>
            <person name="Tomogane H."/>
            <person name="Tsuzuki M."/>
            <person name="Ueda T."/>
            <person name="Umeda M."/>
            <person name="Ward J."/>
            <person name="Watanabe Y."/>
            <person name="Yazaki K."/>
            <person name="Yokoyama R."/>
            <person name="Yoshitake Y."/>
            <person name="Yotsui I."/>
            <person name="Zachgo S."/>
            <person name="Schmutz J."/>
        </authorList>
    </citation>
    <scope>NUCLEOTIDE SEQUENCE [LARGE SCALE GENOMIC DNA]</scope>
    <source>
        <strain evidence="3">cv. B-3</strain>
    </source>
</reference>
<organism evidence="2 3">
    <name type="scientific">Brassica campestris</name>
    <name type="common">Field mustard</name>
    <dbReference type="NCBI Taxonomy" id="3711"/>
    <lineage>
        <taxon>Eukaryota</taxon>
        <taxon>Viridiplantae</taxon>
        <taxon>Streptophyta</taxon>
        <taxon>Embryophyta</taxon>
        <taxon>Tracheophyta</taxon>
        <taxon>Spermatophyta</taxon>
        <taxon>Magnoliopsida</taxon>
        <taxon>eudicotyledons</taxon>
        <taxon>Gunneridae</taxon>
        <taxon>Pentapetalae</taxon>
        <taxon>rosids</taxon>
        <taxon>malvids</taxon>
        <taxon>Brassicales</taxon>
        <taxon>Brassicaceae</taxon>
        <taxon>Brassiceae</taxon>
        <taxon>Brassica</taxon>
    </lineage>
</organism>
<dbReference type="AlphaFoldDB" id="A0A398AT75"/>
<proteinExistence type="predicted"/>
<dbReference type="Proteomes" id="UP000264353">
    <property type="component" value="Chromosome A1"/>
</dbReference>
<feature type="region of interest" description="Disordered" evidence="1">
    <location>
        <begin position="1"/>
        <end position="25"/>
    </location>
</feature>
<evidence type="ECO:0000256" key="1">
    <source>
        <dbReference type="SAM" id="MobiDB-lite"/>
    </source>
</evidence>
<evidence type="ECO:0000313" key="2">
    <source>
        <dbReference type="EMBL" id="RID80154.1"/>
    </source>
</evidence>
<protein>
    <submittedName>
        <fullName evidence="2">Uncharacterized protein</fullName>
    </submittedName>
</protein>
<feature type="compositionally biased region" description="Low complexity" evidence="1">
    <location>
        <begin position="1"/>
        <end position="21"/>
    </location>
</feature>
<accession>A0A398AT75</accession>
<name>A0A398AT75_BRACM</name>
<sequence>MMDSDIQISSGSSSSSSNCSGSDDELIETETSGILSAIIFLSVLGEVRFMELFNPRSCLFFLCFPFFNSGSGSFTSSAGNSQDSAGCRNHEQCPISRTITMIIDTVNE</sequence>
<gene>
    <name evidence="2" type="ORF">BRARA_A02837</name>
</gene>
<dbReference type="EMBL" id="CM010628">
    <property type="protein sequence ID" value="RID80154.1"/>
    <property type="molecule type" value="Genomic_DNA"/>
</dbReference>
<evidence type="ECO:0000313" key="3">
    <source>
        <dbReference type="Proteomes" id="UP000264353"/>
    </source>
</evidence>